<dbReference type="AlphaFoldDB" id="A0A0U5B6Z1"/>
<dbReference type="EMBL" id="AP014945">
    <property type="protein sequence ID" value="BAU23840.1"/>
    <property type="molecule type" value="Genomic_DNA"/>
</dbReference>
<accession>A0A0U5B6Z1</accession>
<dbReference type="KEGG" id="cthi:THC_1475"/>
<dbReference type="STRING" id="1653476.THC_1475"/>
<evidence type="ECO:0000313" key="2">
    <source>
        <dbReference type="Proteomes" id="UP000068196"/>
    </source>
</evidence>
<reference evidence="2" key="2">
    <citation type="journal article" date="2016" name="Int. J. Syst. Evol. Microbiol.">
        <title>Caldimicrobium thiodismutans sp. nov., a sulfur-disproportionating bacterium isolated from a hot spring.</title>
        <authorList>
            <person name="Kojima H."/>
            <person name="Umezawa K."/>
            <person name="Fukui M."/>
        </authorList>
    </citation>
    <scope>NUCLEOTIDE SEQUENCE [LARGE SCALE GENOMIC DNA]</scope>
    <source>
        <strain evidence="2">TF1</strain>
    </source>
</reference>
<keyword evidence="2" id="KW-1185">Reference proteome</keyword>
<sequence>MKVTQAILPVKVKYTPICERNTDKNVCTTTDPQKKFKGYKILNPYYLSLKRPGRIHPLCFF</sequence>
<name>A0A0U5B6Z1_9BACT</name>
<gene>
    <name evidence="1" type="ORF">THC_1475</name>
</gene>
<proteinExistence type="predicted"/>
<dbReference type="Proteomes" id="UP000068196">
    <property type="component" value="Chromosome"/>
</dbReference>
<protein>
    <submittedName>
        <fullName evidence="1">Uncharacterized protein</fullName>
    </submittedName>
</protein>
<organism evidence="1 2">
    <name type="scientific">Caldimicrobium thiodismutans</name>
    <dbReference type="NCBI Taxonomy" id="1653476"/>
    <lineage>
        <taxon>Bacteria</taxon>
        <taxon>Pseudomonadati</taxon>
        <taxon>Thermodesulfobacteriota</taxon>
        <taxon>Thermodesulfobacteria</taxon>
        <taxon>Thermodesulfobacteriales</taxon>
        <taxon>Thermodesulfobacteriaceae</taxon>
        <taxon>Caldimicrobium</taxon>
    </lineage>
</organism>
<reference evidence="1 2" key="1">
    <citation type="journal article" date="2016" name="Int. J. Syst. Evol. Microbiol.">
        <title>Caldimicrobium thiodismutans sp. nov., a sulfur-disproportionating bacterium isolated from a hot spring, and emended description of the genus Caldimicrobium.</title>
        <authorList>
            <person name="Kojima H."/>
            <person name="Umezawa K."/>
            <person name="Fukui M."/>
        </authorList>
    </citation>
    <scope>NUCLEOTIDE SEQUENCE [LARGE SCALE GENOMIC DNA]</scope>
    <source>
        <strain evidence="1 2">TF1</strain>
    </source>
</reference>
<evidence type="ECO:0000313" key="1">
    <source>
        <dbReference type="EMBL" id="BAU23840.1"/>
    </source>
</evidence>